<comment type="caution">
    <text evidence="2">The sequence shown here is derived from an EMBL/GenBank/DDBJ whole genome shotgun (WGS) entry which is preliminary data.</text>
</comment>
<dbReference type="EMBL" id="DXEK01000050">
    <property type="protein sequence ID" value="HIX76574.1"/>
    <property type="molecule type" value="Genomic_DNA"/>
</dbReference>
<evidence type="ECO:0000256" key="1">
    <source>
        <dbReference type="SAM" id="Phobius"/>
    </source>
</evidence>
<reference evidence="2" key="2">
    <citation type="submission" date="2021-04" db="EMBL/GenBank/DDBJ databases">
        <authorList>
            <person name="Gilroy R."/>
        </authorList>
    </citation>
    <scope>NUCLEOTIDE SEQUENCE</scope>
    <source>
        <strain evidence="2">CHK183-1962</strain>
    </source>
</reference>
<proteinExistence type="predicted"/>
<feature type="transmembrane region" description="Helical" evidence="1">
    <location>
        <begin position="88"/>
        <end position="107"/>
    </location>
</feature>
<keyword evidence="1" id="KW-0812">Transmembrane</keyword>
<organism evidence="2 3">
    <name type="scientific">Candidatus Fusicatenibacter merdavium</name>
    <dbReference type="NCBI Taxonomy" id="2838600"/>
    <lineage>
        <taxon>Bacteria</taxon>
        <taxon>Bacillati</taxon>
        <taxon>Bacillota</taxon>
        <taxon>Clostridia</taxon>
        <taxon>Lachnospirales</taxon>
        <taxon>Lachnospiraceae</taxon>
        <taxon>Fusicatenibacter</taxon>
    </lineage>
</organism>
<feature type="transmembrane region" description="Helical" evidence="1">
    <location>
        <begin position="223"/>
        <end position="243"/>
    </location>
</feature>
<accession>A0A9D2BIK0</accession>
<evidence type="ECO:0008006" key="4">
    <source>
        <dbReference type="Google" id="ProtNLM"/>
    </source>
</evidence>
<dbReference type="Proteomes" id="UP000886890">
    <property type="component" value="Unassembled WGS sequence"/>
</dbReference>
<name>A0A9D2BIK0_9FIRM</name>
<feature type="transmembrane region" description="Helical" evidence="1">
    <location>
        <begin position="65"/>
        <end position="82"/>
    </location>
</feature>
<evidence type="ECO:0000313" key="2">
    <source>
        <dbReference type="EMBL" id="HIX76574.1"/>
    </source>
</evidence>
<sequence>MSMTMNFVMVGCTYPILFFMYFFMKLEIGDKKKTVLGIAVPEAFRKDPQVMEICGQFRRSMRRGLIAMLIFPVLFLWMPWFTWYITGYLIWVYLMILVEMVPIAKYGERLKALKRSMRWGDSGNGKADVDFAMALQPVRVVKKPVLAVMCVLSVLPVLWELADQQDVDLKWAYTGILLIMAALVWLFSGILIWMDRQKSELISKDSDVNINFNRSKKRLRATAWIWMTGLSVVLVWLTAFALHDRLGGMTAYMAEITGYTVIVCALAIRCEWKILLLRRKMMTTLESYDSDEDNWYFGALLYYNPNDRHSLVENRIGTGYSVNLGSVGGKIVVGLVALLLVGCLIWVPVVVGMDEFTPIGLEVEDGTLRSTHTGVEYEIGESEIASVALLEELPEMSRKNGTSLKNLDKGRYKIDGYGTGYLCLNPENSKFLLVETVDGKVYLLSDATDAGTLEVYQELTTDSR</sequence>
<gene>
    <name evidence="2" type="ORF">H9734_03110</name>
</gene>
<feature type="transmembrane region" description="Helical" evidence="1">
    <location>
        <begin position="6"/>
        <end position="24"/>
    </location>
</feature>
<feature type="transmembrane region" description="Helical" evidence="1">
    <location>
        <begin position="171"/>
        <end position="194"/>
    </location>
</feature>
<keyword evidence="1" id="KW-0472">Membrane</keyword>
<protein>
    <recommendedName>
        <fullName evidence="4">Bacterial Pleckstrin homology domain-containing protein</fullName>
    </recommendedName>
</protein>
<dbReference type="AlphaFoldDB" id="A0A9D2BIK0"/>
<feature type="transmembrane region" description="Helical" evidence="1">
    <location>
        <begin position="140"/>
        <end position="159"/>
    </location>
</feature>
<feature type="transmembrane region" description="Helical" evidence="1">
    <location>
        <begin position="249"/>
        <end position="272"/>
    </location>
</feature>
<reference evidence="2" key="1">
    <citation type="journal article" date="2021" name="PeerJ">
        <title>Extensive microbial diversity within the chicken gut microbiome revealed by metagenomics and culture.</title>
        <authorList>
            <person name="Gilroy R."/>
            <person name="Ravi A."/>
            <person name="Getino M."/>
            <person name="Pursley I."/>
            <person name="Horton D.L."/>
            <person name="Alikhan N.F."/>
            <person name="Baker D."/>
            <person name="Gharbi K."/>
            <person name="Hall N."/>
            <person name="Watson M."/>
            <person name="Adriaenssens E.M."/>
            <person name="Foster-Nyarko E."/>
            <person name="Jarju S."/>
            <person name="Secka A."/>
            <person name="Antonio M."/>
            <person name="Oren A."/>
            <person name="Chaudhuri R.R."/>
            <person name="La Ragione R."/>
            <person name="Hildebrand F."/>
            <person name="Pallen M.J."/>
        </authorList>
    </citation>
    <scope>NUCLEOTIDE SEQUENCE</scope>
    <source>
        <strain evidence="2">CHK183-1962</strain>
    </source>
</reference>
<evidence type="ECO:0000313" key="3">
    <source>
        <dbReference type="Proteomes" id="UP000886890"/>
    </source>
</evidence>
<keyword evidence="1" id="KW-1133">Transmembrane helix</keyword>
<feature type="transmembrane region" description="Helical" evidence="1">
    <location>
        <begin position="331"/>
        <end position="351"/>
    </location>
</feature>